<feature type="compositionally biased region" description="Polar residues" evidence="8">
    <location>
        <begin position="196"/>
        <end position="206"/>
    </location>
</feature>
<gene>
    <name evidence="10" type="ORF">EV420DRAFT_1512526</name>
</gene>
<feature type="compositionally biased region" description="Basic and acidic residues" evidence="8">
    <location>
        <begin position="1001"/>
        <end position="1011"/>
    </location>
</feature>
<evidence type="ECO:0000256" key="7">
    <source>
        <dbReference type="ARBA" id="ARBA00023242"/>
    </source>
</evidence>
<dbReference type="GO" id="GO:0005634">
    <property type="term" value="C:nucleus"/>
    <property type="evidence" value="ECO:0007669"/>
    <property type="project" value="UniProtKB-SubCell"/>
</dbReference>
<feature type="compositionally biased region" description="Basic and acidic residues" evidence="8">
    <location>
        <begin position="844"/>
        <end position="910"/>
    </location>
</feature>
<dbReference type="PANTHER" id="PTHR13142:SF1">
    <property type="entry name" value="INNER CENTROMERE PROTEIN"/>
    <property type="match status" value="1"/>
</dbReference>
<evidence type="ECO:0000256" key="5">
    <source>
        <dbReference type="ARBA" id="ARBA00022829"/>
    </source>
</evidence>
<comment type="caution">
    <text evidence="10">The sequence shown here is derived from an EMBL/GenBank/DDBJ whole genome shotgun (WGS) entry which is preliminary data.</text>
</comment>
<dbReference type="RefSeq" id="XP_060336085.1">
    <property type="nucleotide sequence ID" value="XM_060471657.1"/>
</dbReference>
<evidence type="ECO:0000256" key="1">
    <source>
        <dbReference type="ARBA" id="ARBA00004123"/>
    </source>
</evidence>
<keyword evidence="4" id="KW-0963">Cytoplasm</keyword>
<evidence type="ECO:0000256" key="4">
    <source>
        <dbReference type="ARBA" id="ARBA00022490"/>
    </source>
</evidence>
<keyword evidence="11" id="KW-1185">Reference proteome</keyword>
<feature type="compositionally biased region" description="Polar residues" evidence="8">
    <location>
        <begin position="916"/>
        <end position="925"/>
    </location>
</feature>
<sequence length="1086" mass="119055">MPQAGLLKWGNDVRHSMANDPGRQFFRDQIQMHGFLFLDDYLDNILAGARQDALIDLVKTPSRKKAISKQPRTASKLKNVVAVLFNDDGDKENTSPVNAFHQTLLQTKSKSPELFVEENIPPRPPLGSRSIRPETDIFSLAEVTTPPSVAAPEFSQTKAFQSYQAETVLPVPSASDHNELSVIAEDEEPAERSRSSVRITEASATVTEPEPADADINAYLSNASHNTSRTGSTSASADTFHSIILDSPSLAPHSYPSVVESANTQTNTLAADTTDEPYVEPAEQYEFGQGGTDQDAQQPLTVPRFPSLPAPIPLHKSVRGAEQLPAMNPITPAAALGGKRTSWLKKVREAKALDVGGRKTSIVALASTGIHNTLKRKSSDFFSGGLTVGPSDDKHKIAKSTETDTAPLQLRKDFLDHDLSEHIAVMQSPEDLSLGTTGKPEDMLGQFKKTVEGFRQELGKARAAAEARVVEKNSQQEDDTQALGSETVMKNPSPLCVQSSSTSTPVEARPAVIEHIPSTKERLSISELVTTSEKTPVFKEQIHASVFQPPSATVLSAHAIHNSSDAPSSSVSATNHILPVFNNAQPVFRPPSPKPVFKAGPSSVKSTAFSTPVSMSLGLAPRLPSPPSTHKVNPLSAQSTLESLASDAVFDSQNDHSIWQPSTQDTEYDNDFESPFQKHTEVLDEDDSWPMDEKLAEGVEWTFGYSMTWSSAPTQSQKLEQLEHASEDVPSSAVSNDTYDRPAGELPVEEEPDIDHGKMTVTLVGSEKNQSQLSLASSVSSQSHVGFLGQASKLMSSVLGTGKKTKPEVKSLQRAAAAAKKEQEEKDKKAAVLKNMENRRQLVLQKKAEEEKARTIEQEKRLKEEAERRKREREEHTEKRPLKPTVKKEEDTTKKRKLATESEKKLEIKKPMLKVNSGNSKSTFKPTPKPVPATEGKGKLVSKFNAPTPSKTMMDDVSQPSQILHSQMAARAKAQIEAATVPSESIELPDVPSEYSDSDDEDRKLKKARELPHWAQSPELRQALENQATINPDDIFGPVPVLRMEEVFRTRASRFRARTSSANWVGADRLTQEEQTDYVRRMGYKS</sequence>
<feature type="region of interest" description="Disordered" evidence="8">
    <location>
        <begin position="844"/>
        <end position="957"/>
    </location>
</feature>
<feature type="domain" description="Inner centromere protein ARK-binding" evidence="9">
    <location>
        <begin position="990"/>
        <end position="1048"/>
    </location>
</feature>
<evidence type="ECO:0000256" key="6">
    <source>
        <dbReference type="ARBA" id="ARBA00023212"/>
    </source>
</evidence>
<protein>
    <recommendedName>
        <fullName evidence="9">Inner centromere protein ARK-binding domain-containing protein</fullName>
    </recommendedName>
</protein>
<evidence type="ECO:0000259" key="9">
    <source>
        <dbReference type="Pfam" id="PF03941"/>
    </source>
</evidence>
<evidence type="ECO:0000256" key="2">
    <source>
        <dbReference type="ARBA" id="ARBA00004186"/>
    </source>
</evidence>
<proteinExistence type="inferred from homology"/>
<dbReference type="GeneID" id="85355205"/>
<dbReference type="GO" id="GO:0005819">
    <property type="term" value="C:spindle"/>
    <property type="evidence" value="ECO:0007669"/>
    <property type="project" value="UniProtKB-SubCell"/>
</dbReference>
<evidence type="ECO:0000256" key="3">
    <source>
        <dbReference type="ARBA" id="ARBA00010042"/>
    </source>
</evidence>
<accession>A0AA39NG62</accession>
<feature type="region of interest" description="Disordered" evidence="8">
    <location>
        <begin position="716"/>
        <end position="751"/>
    </location>
</feature>
<keyword evidence="5" id="KW-0159">Chromosome partition</keyword>
<comment type="subcellular location">
    <subcellularLocation>
        <location evidence="2">Cytoplasm</location>
        <location evidence="2">Cytoskeleton</location>
        <location evidence="2">Spindle</location>
    </subcellularLocation>
    <subcellularLocation>
        <location evidence="1">Nucleus</location>
    </subcellularLocation>
</comment>
<feature type="compositionally biased region" description="Polar residues" evidence="8">
    <location>
        <begin position="482"/>
        <end position="505"/>
    </location>
</feature>
<feature type="region of interest" description="Disordered" evidence="8">
    <location>
        <begin position="184"/>
        <end position="213"/>
    </location>
</feature>
<keyword evidence="6" id="KW-0206">Cytoskeleton</keyword>
<dbReference type="PANTHER" id="PTHR13142">
    <property type="entry name" value="INNER CENTROMERE PROTEIN"/>
    <property type="match status" value="1"/>
</dbReference>
<name>A0AA39NG62_ARMTA</name>
<organism evidence="10 11">
    <name type="scientific">Armillaria tabescens</name>
    <name type="common">Ringless honey mushroom</name>
    <name type="synonym">Agaricus tabescens</name>
    <dbReference type="NCBI Taxonomy" id="1929756"/>
    <lineage>
        <taxon>Eukaryota</taxon>
        <taxon>Fungi</taxon>
        <taxon>Dikarya</taxon>
        <taxon>Basidiomycota</taxon>
        <taxon>Agaricomycotina</taxon>
        <taxon>Agaricomycetes</taxon>
        <taxon>Agaricomycetidae</taxon>
        <taxon>Agaricales</taxon>
        <taxon>Marasmiineae</taxon>
        <taxon>Physalacriaceae</taxon>
        <taxon>Desarmillaria</taxon>
    </lineage>
</organism>
<dbReference type="Pfam" id="PF03941">
    <property type="entry name" value="INCENP_ARK-bind"/>
    <property type="match status" value="1"/>
</dbReference>
<dbReference type="AlphaFoldDB" id="A0AA39NG62"/>
<dbReference type="InterPro" id="IPR005635">
    <property type="entry name" value="Inner_centromere_prot_ARK-bd"/>
</dbReference>
<keyword evidence="7" id="KW-0539">Nucleus</keyword>
<feature type="region of interest" description="Disordered" evidence="8">
    <location>
        <begin position="470"/>
        <end position="507"/>
    </location>
</feature>
<evidence type="ECO:0000313" key="11">
    <source>
        <dbReference type="Proteomes" id="UP001175211"/>
    </source>
</evidence>
<feature type="region of interest" description="Disordered" evidence="8">
    <location>
        <begin position="975"/>
        <end position="1011"/>
    </location>
</feature>
<comment type="similarity">
    <text evidence="3">Belongs to the INCENP family.</text>
</comment>
<evidence type="ECO:0000256" key="8">
    <source>
        <dbReference type="SAM" id="MobiDB-lite"/>
    </source>
</evidence>
<dbReference type="Gene3D" id="6.10.250.2990">
    <property type="match status" value="1"/>
</dbReference>
<dbReference type="Proteomes" id="UP001175211">
    <property type="component" value="Unassembled WGS sequence"/>
</dbReference>
<dbReference type="EMBL" id="JAUEPS010000005">
    <property type="protein sequence ID" value="KAK0465037.1"/>
    <property type="molecule type" value="Genomic_DNA"/>
</dbReference>
<reference evidence="10" key="1">
    <citation type="submission" date="2023-06" db="EMBL/GenBank/DDBJ databases">
        <authorList>
            <consortium name="Lawrence Berkeley National Laboratory"/>
            <person name="Ahrendt S."/>
            <person name="Sahu N."/>
            <person name="Indic B."/>
            <person name="Wong-Bajracharya J."/>
            <person name="Merenyi Z."/>
            <person name="Ke H.-M."/>
            <person name="Monk M."/>
            <person name="Kocsube S."/>
            <person name="Drula E."/>
            <person name="Lipzen A."/>
            <person name="Balint B."/>
            <person name="Henrissat B."/>
            <person name="Andreopoulos B."/>
            <person name="Martin F.M."/>
            <person name="Harder C.B."/>
            <person name="Rigling D."/>
            <person name="Ford K.L."/>
            <person name="Foster G.D."/>
            <person name="Pangilinan J."/>
            <person name="Papanicolaou A."/>
            <person name="Barry K."/>
            <person name="LaButti K."/>
            <person name="Viragh M."/>
            <person name="Koriabine M."/>
            <person name="Yan M."/>
            <person name="Riley R."/>
            <person name="Champramary S."/>
            <person name="Plett K.L."/>
            <person name="Tsai I.J."/>
            <person name="Slot J."/>
            <person name="Sipos G."/>
            <person name="Plett J."/>
            <person name="Nagy L.G."/>
            <person name="Grigoriev I.V."/>
        </authorList>
    </citation>
    <scope>NUCLEOTIDE SEQUENCE</scope>
    <source>
        <strain evidence="10">CCBAS 213</strain>
    </source>
</reference>
<dbReference type="GO" id="GO:0007059">
    <property type="term" value="P:chromosome segregation"/>
    <property type="evidence" value="ECO:0007669"/>
    <property type="project" value="UniProtKB-KW"/>
</dbReference>
<evidence type="ECO:0000313" key="10">
    <source>
        <dbReference type="EMBL" id="KAK0465037.1"/>
    </source>
</evidence>